<dbReference type="STRING" id="1157962.A0A250XA20"/>
<dbReference type="InterPro" id="IPR013718">
    <property type="entry name" value="COQ9_C"/>
</dbReference>
<dbReference type="Gene3D" id="1.10.357.10">
    <property type="entry name" value="Tetracycline Repressor, domain 2"/>
    <property type="match status" value="1"/>
</dbReference>
<dbReference type="Pfam" id="PF08511">
    <property type="entry name" value="COQ9"/>
    <property type="match status" value="1"/>
</dbReference>
<keyword evidence="11" id="KW-1185">Reference proteome</keyword>
<evidence type="ECO:0000313" key="11">
    <source>
        <dbReference type="Proteomes" id="UP000232323"/>
    </source>
</evidence>
<gene>
    <name evidence="10" type="ORF">CEUSTIGMA_g7180.t1</name>
</gene>
<comment type="subcellular location">
    <subcellularLocation>
        <location evidence="1 8">Mitochondrion</location>
    </subcellularLocation>
</comment>
<reference evidence="10 11" key="1">
    <citation type="submission" date="2017-08" db="EMBL/GenBank/DDBJ databases">
        <title>Acidophilic green algal genome provides insights into adaptation to an acidic environment.</title>
        <authorList>
            <person name="Hirooka S."/>
            <person name="Hirose Y."/>
            <person name="Kanesaki Y."/>
            <person name="Higuchi S."/>
            <person name="Fujiwara T."/>
            <person name="Onuma R."/>
            <person name="Era A."/>
            <person name="Ohbayashi R."/>
            <person name="Uzuka A."/>
            <person name="Nozaki H."/>
            <person name="Yoshikawa H."/>
            <person name="Miyagishima S.Y."/>
        </authorList>
    </citation>
    <scope>NUCLEOTIDE SEQUENCE [LARGE SCALE GENOMIC DNA]</scope>
    <source>
        <strain evidence="10 11">NIES-2499</strain>
    </source>
</reference>
<keyword evidence="4 8" id="KW-0831">Ubiquinone biosynthesis</keyword>
<evidence type="ECO:0000256" key="4">
    <source>
        <dbReference type="ARBA" id="ARBA00022688"/>
    </source>
</evidence>
<sequence>MQIAMPVIEKLYFHAKYSLPPAFANITAFRISQSFCNQSIQSFEGFQQSDPSTSNREDTSDLRLALLNSALGHVKRCGWSQAALEAAAAELNISPASTGLIKRREAELVEHAMKLWNHQFETELERRNADIMGMKETRHRLATALRMRLEMVHPYIDTWPQALSIAARPSNLPHSLKYLFELLDSAWHASGEQTTDVRWYTQRGMLAAVYCSTELYMLSDHSPEYEETWQALDRRLSEMLMIQDVSTKGFGVLQQRVEEALKK</sequence>
<evidence type="ECO:0000313" key="10">
    <source>
        <dbReference type="EMBL" id="GAX79739.1"/>
    </source>
</evidence>
<name>A0A250XA20_9CHLO</name>
<dbReference type="Proteomes" id="UP000232323">
    <property type="component" value="Unassembled WGS sequence"/>
</dbReference>
<evidence type="ECO:0000256" key="6">
    <source>
        <dbReference type="ARBA" id="ARBA00023121"/>
    </source>
</evidence>
<dbReference type="FunFam" id="1.10.357.10:FF:000004">
    <property type="entry name" value="Ubiquinone biosynthesis protein COQ9, mitochondrial"/>
    <property type="match status" value="1"/>
</dbReference>
<dbReference type="EMBL" id="BEGY01000045">
    <property type="protein sequence ID" value="GAX79739.1"/>
    <property type="molecule type" value="Genomic_DNA"/>
</dbReference>
<dbReference type="OrthoDB" id="619536at2759"/>
<dbReference type="InterPro" id="IPR012762">
    <property type="entry name" value="Ubiq_biosynth_COQ9"/>
</dbReference>
<evidence type="ECO:0000259" key="9">
    <source>
        <dbReference type="Pfam" id="PF08511"/>
    </source>
</evidence>
<keyword evidence="5" id="KW-0809">Transit peptide</keyword>
<evidence type="ECO:0000256" key="5">
    <source>
        <dbReference type="ARBA" id="ARBA00022946"/>
    </source>
</evidence>
<evidence type="ECO:0000256" key="2">
    <source>
        <dbReference type="ARBA" id="ARBA00004749"/>
    </source>
</evidence>
<keyword evidence="7 8" id="KW-0496">Mitochondrion</keyword>
<comment type="function">
    <text evidence="8">Membrane-associated protein that warps the membrane surface to access and bind aromatic isoprenes with high specificity, including ubiquinone (CoQ) isoprene intermediates and presents them directly to Coq7, therefore facilitating the Coq7-mediated hydroxylase step. Participates in the biosynthesis of coenzyme Q, also named ubiquinone, an essential lipid-soluble electron transporter for aerobic cellular respiration.</text>
</comment>
<comment type="pathway">
    <text evidence="2 8">Cofactor biosynthesis; ubiquinone biosynthesis.</text>
</comment>
<evidence type="ECO:0000256" key="1">
    <source>
        <dbReference type="ARBA" id="ARBA00004173"/>
    </source>
</evidence>
<dbReference type="GO" id="GO:0006744">
    <property type="term" value="P:ubiquinone biosynthetic process"/>
    <property type="evidence" value="ECO:0007669"/>
    <property type="project" value="UniProtKB-UniRule"/>
</dbReference>
<dbReference type="AlphaFoldDB" id="A0A250XA20"/>
<evidence type="ECO:0000256" key="3">
    <source>
        <dbReference type="ARBA" id="ARBA00010766"/>
    </source>
</evidence>
<protein>
    <recommendedName>
        <fullName evidence="8">Ubiquinone biosynthesis protein</fullName>
    </recommendedName>
</protein>
<comment type="caution">
    <text evidence="10">The sequence shown here is derived from an EMBL/GenBank/DDBJ whole genome shotgun (WGS) entry which is preliminary data.</text>
</comment>
<proteinExistence type="inferred from homology"/>
<feature type="domain" description="COQ9 C-terminal" evidence="9">
    <location>
        <begin position="173"/>
        <end position="239"/>
    </location>
</feature>
<dbReference type="GO" id="GO:0008289">
    <property type="term" value="F:lipid binding"/>
    <property type="evidence" value="ECO:0007669"/>
    <property type="project" value="UniProtKB-UniRule"/>
</dbReference>
<dbReference type="NCBIfam" id="TIGR02396">
    <property type="entry name" value="diverge_rpsU"/>
    <property type="match status" value="1"/>
</dbReference>
<accession>A0A250XA20</accession>
<evidence type="ECO:0000256" key="7">
    <source>
        <dbReference type="ARBA" id="ARBA00023128"/>
    </source>
</evidence>
<keyword evidence="6 8" id="KW-0446">Lipid-binding</keyword>
<comment type="similarity">
    <text evidence="3 8">Belongs to the COQ9 family.</text>
</comment>
<organism evidence="10 11">
    <name type="scientific">Chlamydomonas eustigma</name>
    <dbReference type="NCBI Taxonomy" id="1157962"/>
    <lineage>
        <taxon>Eukaryota</taxon>
        <taxon>Viridiplantae</taxon>
        <taxon>Chlorophyta</taxon>
        <taxon>core chlorophytes</taxon>
        <taxon>Chlorophyceae</taxon>
        <taxon>CS clade</taxon>
        <taxon>Chlamydomonadales</taxon>
        <taxon>Chlamydomonadaceae</taxon>
        <taxon>Chlamydomonas</taxon>
    </lineage>
</organism>
<dbReference type="GO" id="GO:0005743">
    <property type="term" value="C:mitochondrial inner membrane"/>
    <property type="evidence" value="ECO:0007669"/>
    <property type="project" value="TreeGrafter"/>
</dbReference>
<dbReference type="PANTHER" id="PTHR21427:SF19">
    <property type="entry name" value="UBIQUINONE BIOSYNTHESIS PROTEIN COQ9, MITOCHONDRIAL"/>
    <property type="match status" value="1"/>
</dbReference>
<evidence type="ECO:0000256" key="8">
    <source>
        <dbReference type="RuleBase" id="RU366063"/>
    </source>
</evidence>
<dbReference type="UniPathway" id="UPA00232"/>
<dbReference type="PANTHER" id="PTHR21427">
    <property type="entry name" value="UBIQUINONE BIOSYNTHESIS PROTEIN COQ9, MITOCHONDRIAL"/>
    <property type="match status" value="1"/>
</dbReference>